<dbReference type="AlphaFoldDB" id="A0A284QT68"/>
<protein>
    <submittedName>
        <fullName evidence="1">Uncharacterized protein</fullName>
    </submittedName>
</protein>
<gene>
    <name evidence="1" type="ORF">ARMOST_02901</name>
</gene>
<reference evidence="2" key="1">
    <citation type="journal article" date="2017" name="Nat. Ecol. Evol.">
        <title>Genome expansion and lineage-specific genetic innovations in the forest pathogenic fungi Armillaria.</title>
        <authorList>
            <person name="Sipos G."/>
            <person name="Prasanna A.N."/>
            <person name="Walter M.C."/>
            <person name="O'Connor E."/>
            <person name="Balint B."/>
            <person name="Krizsan K."/>
            <person name="Kiss B."/>
            <person name="Hess J."/>
            <person name="Varga T."/>
            <person name="Slot J."/>
            <person name="Riley R."/>
            <person name="Boka B."/>
            <person name="Rigling D."/>
            <person name="Barry K."/>
            <person name="Lee J."/>
            <person name="Mihaltcheva S."/>
            <person name="LaButti K."/>
            <person name="Lipzen A."/>
            <person name="Waldron R."/>
            <person name="Moloney N.M."/>
            <person name="Sperisen C."/>
            <person name="Kredics L."/>
            <person name="Vagvoelgyi C."/>
            <person name="Patrignani A."/>
            <person name="Fitzpatrick D."/>
            <person name="Nagy I."/>
            <person name="Doyle S."/>
            <person name="Anderson J.B."/>
            <person name="Grigoriev I.V."/>
            <person name="Gueldener U."/>
            <person name="Muensterkoetter M."/>
            <person name="Nagy L.G."/>
        </authorList>
    </citation>
    <scope>NUCLEOTIDE SEQUENCE [LARGE SCALE GENOMIC DNA]</scope>
    <source>
        <strain evidence="2">C18/9</strain>
    </source>
</reference>
<accession>A0A284QT68</accession>
<proteinExistence type="predicted"/>
<dbReference type="OrthoDB" id="3013842at2759"/>
<dbReference type="Proteomes" id="UP000219338">
    <property type="component" value="Unassembled WGS sequence"/>
</dbReference>
<sequence>MPPFSKTTLPFSRLPHSFDTTCPIALFALKSRYLPPTEDYNSLYELAPSHFDSSDTLADSVNFFPDHVLGLDQNGFWPVGNYQTDLFRTLDPVPTYDVFLPLFLQTQPATTPVDVATVISAPSVESDVQPADPSDEDADYDLDPDFVDFATEHLPCQSPVYSAPPSLLSVEVVVRRSPCQPYIIVASKYRRSKVNAL</sequence>
<organism evidence="1 2">
    <name type="scientific">Armillaria ostoyae</name>
    <name type="common">Armillaria root rot fungus</name>
    <dbReference type="NCBI Taxonomy" id="47428"/>
    <lineage>
        <taxon>Eukaryota</taxon>
        <taxon>Fungi</taxon>
        <taxon>Dikarya</taxon>
        <taxon>Basidiomycota</taxon>
        <taxon>Agaricomycotina</taxon>
        <taxon>Agaricomycetes</taxon>
        <taxon>Agaricomycetidae</taxon>
        <taxon>Agaricales</taxon>
        <taxon>Marasmiineae</taxon>
        <taxon>Physalacriaceae</taxon>
        <taxon>Armillaria</taxon>
    </lineage>
</organism>
<dbReference type="EMBL" id="FUEG01000002">
    <property type="protein sequence ID" value="SJK99593.1"/>
    <property type="molecule type" value="Genomic_DNA"/>
</dbReference>
<evidence type="ECO:0000313" key="1">
    <source>
        <dbReference type="EMBL" id="SJK99593.1"/>
    </source>
</evidence>
<name>A0A284QT68_ARMOS</name>
<evidence type="ECO:0000313" key="2">
    <source>
        <dbReference type="Proteomes" id="UP000219338"/>
    </source>
</evidence>
<keyword evidence="2" id="KW-1185">Reference proteome</keyword>